<organism evidence="12 13">
    <name type="scientific">Pygocentrus nattereri</name>
    <name type="common">Red-bellied piranha</name>
    <dbReference type="NCBI Taxonomy" id="42514"/>
    <lineage>
        <taxon>Eukaryota</taxon>
        <taxon>Metazoa</taxon>
        <taxon>Chordata</taxon>
        <taxon>Craniata</taxon>
        <taxon>Vertebrata</taxon>
        <taxon>Euteleostomi</taxon>
        <taxon>Actinopterygii</taxon>
        <taxon>Neopterygii</taxon>
        <taxon>Teleostei</taxon>
        <taxon>Ostariophysi</taxon>
        <taxon>Characiformes</taxon>
        <taxon>Characoidei</taxon>
        <taxon>Pygocentrus</taxon>
    </lineage>
</organism>
<keyword evidence="5 9" id="KW-0862">Zinc</keyword>
<dbReference type="Gene3D" id="3.40.390.10">
    <property type="entry name" value="Collagenase (Catalytic Domain)"/>
    <property type="match status" value="1"/>
</dbReference>
<keyword evidence="4 9" id="KW-0378">Hydrolase</keyword>
<feature type="signal peptide" evidence="10">
    <location>
        <begin position="1"/>
        <end position="19"/>
    </location>
</feature>
<evidence type="ECO:0000313" key="12">
    <source>
        <dbReference type="Ensembl" id="ENSPNAP00000028328.1"/>
    </source>
</evidence>
<evidence type="ECO:0000256" key="4">
    <source>
        <dbReference type="ARBA" id="ARBA00022801"/>
    </source>
</evidence>
<name>A0A3B4DXY1_PYGNA</name>
<dbReference type="Pfam" id="PF01400">
    <property type="entry name" value="Astacin"/>
    <property type="match status" value="1"/>
</dbReference>
<feature type="chain" id="PRO_5017098534" description="Metalloendopeptidase" evidence="10">
    <location>
        <begin position="20"/>
        <end position="276"/>
    </location>
</feature>
<evidence type="ECO:0000256" key="7">
    <source>
        <dbReference type="ARBA" id="ARBA00023145"/>
    </source>
</evidence>
<dbReference type="InterPro" id="IPR001506">
    <property type="entry name" value="Peptidase_M12A"/>
</dbReference>
<keyword evidence="3 10" id="KW-0732">Signal</keyword>
<reference evidence="12" key="3">
    <citation type="submission" date="2025-09" db="UniProtKB">
        <authorList>
            <consortium name="Ensembl"/>
        </authorList>
    </citation>
    <scope>IDENTIFICATION</scope>
</reference>
<dbReference type="SMART" id="SM00235">
    <property type="entry name" value="ZnMc"/>
    <property type="match status" value="1"/>
</dbReference>
<evidence type="ECO:0000259" key="11">
    <source>
        <dbReference type="PROSITE" id="PS51864"/>
    </source>
</evidence>
<reference evidence="12 13" key="1">
    <citation type="submission" date="2020-10" db="EMBL/GenBank/DDBJ databases">
        <title>Pygocentrus nattereri (red-bellied piranha) genome, fPygNat1, primary haplotype.</title>
        <authorList>
            <person name="Myers G."/>
            <person name="Meyer A."/>
            <person name="Karagic N."/>
            <person name="Pippel M."/>
            <person name="Winkler S."/>
            <person name="Tracey A."/>
            <person name="Wood J."/>
            <person name="Formenti G."/>
            <person name="Howe K."/>
            <person name="Fedrigo O."/>
            <person name="Jarvis E.D."/>
        </authorList>
    </citation>
    <scope>NUCLEOTIDE SEQUENCE [LARGE SCALE GENOMIC DNA]</scope>
</reference>
<dbReference type="FunFam" id="3.40.390.10:FF:000040">
    <property type="entry name" value="Metalloendopeptidase"/>
    <property type="match status" value="1"/>
</dbReference>
<feature type="binding site" evidence="9">
    <location>
        <position position="177"/>
    </location>
    <ligand>
        <name>Zn(2+)</name>
        <dbReference type="ChEBI" id="CHEBI:29105"/>
        <note>catalytic</note>
    </ligand>
</feature>
<dbReference type="GO" id="GO:0004222">
    <property type="term" value="F:metalloendopeptidase activity"/>
    <property type="evidence" value="ECO:0007669"/>
    <property type="project" value="UniProtKB-UniRule"/>
</dbReference>
<dbReference type="GeneTree" id="ENSGT00940000154856"/>
<keyword evidence="1 9" id="KW-0645">Protease</keyword>
<dbReference type="OrthoDB" id="291007at2759"/>
<feature type="binding site" evidence="9">
    <location>
        <position position="181"/>
    </location>
    <ligand>
        <name>Zn(2+)</name>
        <dbReference type="ChEBI" id="CHEBI:29105"/>
        <note>catalytic</note>
    </ligand>
</feature>
<accession>A0A3B4DXY1</accession>
<feature type="binding site" evidence="9">
    <location>
        <position position="187"/>
    </location>
    <ligand>
        <name>Zn(2+)</name>
        <dbReference type="ChEBI" id="CHEBI:29105"/>
        <note>catalytic</note>
    </ligand>
</feature>
<dbReference type="GO" id="GO:0006508">
    <property type="term" value="P:proteolysis"/>
    <property type="evidence" value="ECO:0007669"/>
    <property type="project" value="UniProtKB-KW"/>
</dbReference>
<evidence type="ECO:0000256" key="1">
    <source>
        <dbReference type="ARBA" id="ARBA00022670"/>
    </source>
</evidence>
<dbReference type="InterPro" id="IPR006026">
    <property type="entry name" value="Peptidase_Metallo"/>
</dbReference>
<feature type="domain" description="Peptidase M12A" evidence="11">
    <location>
        <begin position="77"/>
        <end position="276"/>
    </location>
</feature>
<feature type="active site" evidence="9">
    <location>
        <position position="178"/>
    </location>
</feature>
<evidence type="ECO:0000256" key="10">
    <source>
        <dbReference type="RuleBase" id="RU361183"/>
    </source>
</evidence>
<dbReference type="Ensembl" id="ENSPNAT00000000281.2">
    <property type="protein sequence ID" value="ENSPNAP00000028328.1"/>
    <property type="gene ID" value="ENSPNAG00000013942.2"/>
</dbReference>
<sequence>MHLTLALILLLLGINQAQSWSIKTSLKESPEETDNNIEEEFPSVSALIERANKNIEESQEGLTIKFGDIVVEDGLQNADQCTSGQPGCKWPRHKDKKVYVPYQISNQYGPNEIYIIKDALRSFEKSTCIRFIPRSQQTDYLQIMSDRGCYSFVGRRGGRQILSLRHPGCIYKRVIQHELLHALGFHHEQCRSDRDKHIQILYQNILKGMQYNFDKINTNNLGTAYDYGSIMQYARTAFSMNGQPTMVPIPNKNVVMGHATEMNANDILRVNKLYCS</sequence>
<proteinExistence type="predicted"/>
<dbReference type="GeneID" id="108432396"/>
<evidence type="ECO:0000256" key="8">
    <source>
        <dbReference type="ARBA" id="ARBA00023157"/>
    </source>
</evidence>
<keyword evidence="13" id="KW-1185">Reference proteome</keyword>
<dbReference type="PRINTS" id="PR00480">
    <property type="entry name" value="ASTACIN"/>
</dbReference>
<keyword evidence="2 9" id="KW-0479">Metal-binding</keyword>
<evidence type="ECO:0000256" key="9">
    <source>
        <dbReference type="PROSITE-ProRule" id="PRU01211"/>
    </source>
</evidence>
<keyword evidence="6 9" id="KW-0482">Metalloprotease</keyword>
<dbReference type="GO" id="GO:0008270">
    <property type="term" value="F:zinc ion binding"/>
    <property type="evidence" value="ECO:0007669"/>
    <property type="project" value="UniProtKB-UniRule"/>
</dbReference>
<evidence type="ECO:0000256" key="2">
    <source>
        <dbReference type="ARBA" id="ARBA00022723"/>
    </source>
</evidence>
<dbReference type="SUPFAM" id="SSF55486">
    <property type="entry name" value="Metalloproteases ('zincins'), catalytic domain"/>
    <property type="match status" value="1"/>
</dbReference>
<dbReference type="PROSITE" id="PS51864">
    <property type="entry name" value="ASTACIN"/>
    <property type="match status" value="1"/>
</dbReference>
<reference evidence="12" key="2">
    <citation type="submission" date="2025-08" db="UniProtKB">
        <authorList>
            <consortium name="Ensembl"/>
        </authorList>
    </citation>
    <scope>IDENTIFICATION</scope>
</reference>
<evidence type="ECO:0000256" key="6">
    <source>
        <dbReference type="ARBA" id="ARBA00023049"/>
    </source>
</evidence>
<keyword evidence="8" id="KW-1015">Disulfide bond</keyword>
<evidence type="ECO:0000256" key="5">
    <source>
        <dbReference type="ARBA" id="ARBA00022833"/>
    </source>
</evidence>
<comment type="caution">
    <text evidence="9">Lacks conserved residue(s) required for the propagation of feature annotation.</text>
</comment>
<dbReference type="EC" id="3.4.24.-" evidence="10"/>
<evidence type="ECO:0000256" key="3">
    <source>
        <dbReference type="ARBA" id="ARBA00022729"/>
    </source>
</evidence>
<dbReference type="PANTHER" id="PTHR10127">
    <property type="entry name" value="DISCOIDIN, CUB, EGF, LAMININ , AND ZINC METALLOPROTEASE DOMAIN CONTAINING"/>
    <property type="match status" value="1"/>
</dbReference>
<dbReference type="Proteomes" id="UP001501920">
    <property type="component" value="Chromosome 25"/>
</dbReference>
<dbReference type="AlphaFoldDB" id="A0A3B4DXY1"/>
<dbReference type="RefSeq" id="XP_017561672.1">
    <property type="nucleotide sequence ID" value="XM_017706183.2"/>
</dbReference>
<protein>
    <recommendedName>
        <fullName evidence="10">Metalloendopeptidase</fullName>
        <ecNumber evidence="10">3.4.24.-</ecNumber>
    </recommendedName>
</protein>
<dbReference type="PANTHER" id="PTHR10127:SF899">
    <property type="entry name" value="ASTACIN-LIKE METALLOENDOPEPTIDASE-RELATED"/>
    <property type="match status" value="1"/>
</dbReference>
<keyword evidence="7" id="KW-0865">Zymogen</keyword>
<dbReference type="OMA" id="HQHNSPD"/>
<dbReference type="InterPro" id="IPR024079">
    <property type="entry name" value="MetalloPept_cat_dom_sf"/>
</dbReference>
<comment type="cofactor">
    <cofactor evidence="9 10">
        <name>Zn(2+)</name>
        <dbReference type="ChEBI" id="CHEBI:29105"/>
    </cofactor>
    <text evidence="9 10">Binds 1 zinc ion per subunit.</text>
</comment>
<dbReference type="STRING" id="42514.ENSPNAP00000028328"/>
<evidence type="ECO:0000313" key="13">
    <source>
        <dbReference type="Proteomes" id="UP001501920"/>
    </source>
</evidence>